<dbReference type="NCBIfam" id="NF003816">
    <property type="entry name" value="PRK05406.1-5"/>
    <property type="match status" value="1"/>
</dbReference>
<dbReference type="NCBIfam" id="NF003814">
    <property type="entry name" value="PRK05406.1-3"/>
    <property type="match status" value="1"/>
</dbReference>
<reference evidence="1 2" key="1">
    <citation type="submission" date="2014-12" db="EMBL/GenBank/DDBJ databases">
        <title>Mercury Reductase activity and rhizosphere competence traits in the genome of root associated Photobacterium halotolerans MELD1.</title>
        <authorList>
            <person name="Mathew D.C."/>
            <person name="Huang C.-C."/>
        </authorList>
    </citation>
    <scope>NUCLEOTIDE SEQUENCE [LARGE SCALE GENOMIC DNA]</scope>
    <source>
        <strain evidence="1 2">MELD1</strain>
    </source>
</reference>
<dbReference type="InterPro" id="IPR011330">
    <property type="entry name" value="Glyco_hydro/deAcase_b/a-brl"/>
</dbReference>
<dbReference type="Proteomes" id="UP000033633">
    <property type="component" value="Unassembled WGS sequence"/>
</dbReference>
<protein>
    <recommendedName>
        <fullName evidence="3">LamB/YcsF family protein</fullName>
    </recommendedName>
</protein>
<dbReference type="PATRIC" id="fig|265726.11.peg.2106"/>
<dbReference type="CDD" id="cd10787">
    <property type="entry name" value="LamB_YcsF_like"/>
    <property type="match status" value="1"/>
</dbReference>
<evidence type="ECO:0008006" key="3">
    <source>
        <dbReference type="Google" id="ProtNLM"/>
    </source>
</evidence>
<proteinExistence type="predicted"/>
<name>A0A0F5VFT4_9GAMM</name>
<gene>
    <name evidence="1" type="ORF">KY46_03780</name>
</gene>
<evidence type="ECO:0000313" key="2">
    <source>
        <dbReference type="Proteomes" id="UP000033633"/>
    </source>
</evidence>
<organism evidence="1 2">
    <name type="scientific">Photobacterium halotolerans</name>
    <dbReference type="NCBI Taxonomy" id="265726"/>
    <lineage>
        <taxon>Bacteria</taxon>
        <taxon>Pseudomonadati</taxon>
        <taxon>Pseudomonadota</taxon>
        <taxon>Gammaproteobacteria</taxon>
        <taxon>Vibrionales</taxon>
        <taxon>Vibrionaceae</taxon>
        <taxon>Photobacterium</taxon>
    </lineage>
</organism>
<accession>A0A0F5VFT4</accession>
<dbReference type="STRING" id="265726.KY46_03780"/>
<dbReference type="EMBL" id="JWYV01000002">
    <property type="protein sequence ID" value="KKD00923.1"/>
    <property type="molecule type" value="Genomic_DNA"/>
</dbReference>
<keyword evidence="2" id="KW-1185">Reference proteome</keyword>
<dbReference type="PANTHER" id="PTHR30292:SF0">
    <property type="entry name" value="5-OXOPROLINASE SUBUNIT A"/>
    <property type="match status" value="1"/>
</dbReference>
<dbReference type="RefSeq" id="WP_046219290.1">
    <property type="nucleotide sequence ID" value="NZ_JWYV01000002.1"/>
</dbReference>
<dbReference type="SUPFAM" id="SSF88713">
    <property type="entry name" value="Glycoside hydrolase/deacetylase"/>
    <property type="match status" value="1"/>
</dbReference>
<dbReference type="GO" id="GO:0005975">
    <property type="term" value="P:carbohydrate metabolic process"/>
    <property type="evidence" value="ECO:0007669"/>
    <property type="project" value="InterPro"/>
</dbReference>
<dbReference type="AlphaFoldDB" id="A0A0F5VFT4"/>
<dbReference type="Gene3D" id="3.20.20.370">
    <property type="entry name" value="Glycoside hydrolase/deacetylase"/>
    <property type="match status" value="1"/>
</dbReference>
<comment type="caution">
    <text evidence="1">The sequence shown here is derived from an EMBL/GenBank/DDBJ whole genome shotgun (WGS) entry which is preliminary data.</text>
</comment>
<dbReference type="Pfam" id="PF03746">
    <property type="entry name" value="LamB_YcsF"/>
    <property type="match status" value="1"/>
</dbReference>
<dbReference type="PANTHER" id="PTHR30292">
    <property type="entry name" value="UNCHARACTERIZED PROTEIN YBGL-RELATED"/>
    <property type="match status" value="1"/>
</dbReference>
<sequence>MKLNCDMGESYGSWQMGDDKAVMPWVDMANIACGFHASDPDIMSDTVACAVEHQVTVGAHPGYDDKPGFGRRSIPHSPAAISHLVAYQTGALDAVCQLHGTSVSYVKPHGALYHDMMAKPDVLNAILAAIAAMNRLRPSPLSLMVLAKADNSETETAAQAFGVPLLFEAFADRAYDEAGNLVSRSQPGAVHHDAARIKQQAMELASGTVTTHSGSVLALHADTLCVHGDNPESIATIADIRKAIAL</sequence>
<dbReference type="InterPro" id="IPR005501">
    <property type="entry name" value="LamB/YcsF/PxpA-like"/>
</dbReference>
<dbReference type="OrthoDB" id="9773478at2"/>
<evidence type="ECO:0000313" key="1">
    <source>
        <dbReference type="EMBL" id="KKD00923.1"/>
    </source>
</evidence>